<dbReference type="PROSITE" id="PS00027">
    <property type="entry name" value="HOMEOBOX_1"/>
    <property type="match status" value="1"/>
</dbReference>
<feature type="compositionally biased region" description="Pro residues" evidence="8">
    <location>
        <begin position="308"/>
        <end position="321"/>
    </location>
</feature>
<evidence type="ECO:0000313" key="11">
    <source>
        <dbReference type="Proteomes" id="UP000807504"/>
    </source>
</evidence>
<keyword evidence="4 6" id="KW-0371">Homeobox</keyword>
<gene>
    <name evidence="10" type="ORF">HNY73_005380</name>
</gene>
<dbReference type="SMART" id="SM00389">
    <property type="entry name" value="HOX"/>
    <property type="match status" value="1"/>
</dbReference>
<evidence type="ECO:0000313" key="10">
    <source>
        <dbReference type="EMBL" id="KAF8790346.1"/>
    </source>
</evidence>
<evidence type="ECO:0000256" key="2">
    <source>
        <dbReference type="ARBA" id="ARBA00022473"/>
    </source>
</evidence>
<evidence type="ECO:0000256" key="8">
    <source>
        <dbReference type="SAM" id="MobiDB-lite"/>
    </source>
</evidence>
<accession>A0A8T0FH94</accession>
<comment type="caution">
    <text evidence="10">The sequence shown here is derived from an EMBL/GenBank/DDBJ whole genome shotgun (WGS) entry which is preliminary data.</text>
</comment>
<evidence type="ECO:0000256" key="1">
    <source>
        <dbReference type="ARBA" id="ARBA00004123"/>
    </source>
</evidence>
<dbReference type="CDD" id="cd00086">
    <property type="entry name" value="homeodomain"/>
    <property type="match status" value="1"/>
</dbReference>
<dbReference type="Pfam" id="PF00046">
    <property type="entry name" value="Homeodomain"/>
    <property type="match status" value="1"/>
</dbReference>
<keyword evidence="3 6" id="KW-0238">DNA-binding</keyword>
<dbReference type="GO" id="GO:0000978">
    <property type="term" value="F:RNA polymerase II cis-regulatory region sequence-specific DNA binding"/>
    <property type="evidence" value="ECO:0007669"/>
    <property type="project" value="TreeGrafter"/>
</dbReference>
<reference evidence="10" key="2">
    <citation type="submission" date="2020-06" db="EMBL/GenBank/DDBJ databases">
        <authorList>
            <person name="Sheffer M."/>
        </authorList>
    </citation>
    <scope>NUCLEOTIDE SEQUENCE</scope>
</reference>
<dbReference type="InterPro" id="IPR020479">
    <property type="entry name" value="HD_metazoa"/>
</dbReference>
<feature type="domain" description="Homeobox" evidence="9">
    <location>
        <begin position="223"/>
        <end position="283"/>
    </location>
</feature>
<feature type="DNA-binding region" description="Homeobox" evidence="6">
    <location>
        <begin position="225"/>
        <end position="284"/>
    </location>
</feature>
<dbReference type="GO" id="GO:0000981">
    <property type="term" value="F:DNA-binding transcription factor activity, RNA polymerase II-specific"/>
    <property type="evidence" value="ECO:0007669"/>
    <property type="project" value="InterPro"/>
</dbReference>
<dbReference type="InterPro" id="IPR000047">
    <property type="entry name" value="HTH_motif"/>
</dbReference>
<evidence type="ECO:0000256" key="6">
    <source>
        <dbReference type="PROSITE-ProRule" id="PRU00108"/>
    </source>
</evidence>
<proteinExistence type="predicted"/>
<dbReference type="FunFam" id="1.10.10.60:FF:000233">
    <property type="entry name" value="Distal-less, isoform C"/>
    <property type="match status" value="1"/>
</dbReference>
<evidence type="ECO:0000256" key="4">
    <source>
        <dbReference type="ARBA" id="ARBA00023155"/>
    </source>
</evidence>
<reference evidence="10" key="1">
    <citation type="journal article" date="2020" name="bioRxiv">
        <title>Chromosome-level reference genome of the European wasp spider Argiope bruennichi: a resource for studies on range expansion and evolutionary adaptation.</title>
        <authorList>
            <person name="Sheffer M.M."/>
            <person name="Hoppe A."/>
            <person name="Krehenwinkel H."/>
            <person name="Uhl G."/>
            <person name="Kuss A.W."/>
            <person name="Jensen L."/>
            <person name="Jensen C."/>
            <person name="Gillespie R.G."/>
            <person name="Hoff K.J."/>
            <person name="Prost S."/>
        </authorList>
    </citation>
    <scope>NUCLEOTIDE SEQUENCE</scope>
</reference>
<dbReference type="PRINTS" id="PR00024">
    <property type="entry name" value="HOMEOBOX"/>
</dbReference>
<dbReference type="AlphaFoldDB" id="A0A8T0FH94"/>
<sequence length="398" mass="43976">MDGASRRERGRAFIHIHRSASTAFAGSRCRIFCLVVRVKQDQPGVPHSTATTLNFTEFGGPYPSMAGASDGLDQDGTNKSAFMEIQQQGLAGMPHHAQAYPIRSSYSAQPSQHEAVFASAHNPRPLGPNPFPMNYPLNSYSHPGHPYLSTYPPNVPGCPPCPSPPRDATSSLVALQSRMMGSAPYKYNSRSIKDEPQWDLGYYDMGVDKSQLEETLRVNGKGKKMRKPRTIYSSLQLQQLNRRFQRTQYLALPERAELAASLGLTQTQVKIWFQNRRSKYKKMLKAQHQQQNSQQPNQQTAGSTPNMPQQPPNPVSTPQTPPESHDAHSPPSVGLLPPPPSAQGMPNATVSPPAMSPPISSWDMASSKAAAMNVTNNYIPQYSWYHQTDPSMNQQILT</sequence>
<evidence type="ECO:0000256" key="5">
    <source>
        <dbReference type="ARBA" id="ARBA00023242"/>
    </source>
</evidence>
<dbReference type="PANTHER" id="PTHR24327:SF81">
    <property type="entry name" value="HOMEOTIC PROTEIN DISTAL-LESS-RELATED"/>
    <property type="match status" value="1"/>
</dbReference>
<keyword evidence="11" id="KW-1185">Reference proteome</keyword>
<organism evidence="10 11">
    <name type="scientific">Argiope bruennichi</name>
    <name type="common">Wasp spider</name>
    <name type="synonym">Aranea bruennichi</name>
    <dbReference type="NCBI Taxonomy" id="94029"/>
    <lineage>
        <taxon>Eukaryota</taxon>
        <taxon>Metazoa</taxon>
        <taxon>Ecdysozoa</taxon>
        <taxon>Arthropoda</taxon>
        <taxon>Chelicerata</taxon>
        <taxon>Arachnida</taxon>
        <taxon>Araneae</taxon>
        <taxon>Araneomorphae</taxon>
        <taxon>Entelegynae</taxon>
        <taxon>Araneoidea</taxon>
        <taxon>Araneidae</taxon>
        <taxon>Argiope</taxon>
    </lineage>
</organism>
<evidence type="ECO:0000256" key="3">
    <source>
        <dbReference type="ARBA" id="ARBA00023125"/>
    </source>
</evidence>
<name>A0A8T0FH94_ARGBR</name>
<dbReference type="PANTHER" id="PTHR24327">
    <property type="entry name" value="HOMEOBOX PROTEIN"/>
    <property type="match status" value="1"/>
</dbReference>
<keyword evidence="2" id="KW-0217">Developmental protein</keyword>
<dbReference type="Gene3D" id="1.10.10.60">
    <property type="entry name" value="Homeodomain-like"/>
    <property type="match status" value="1"/>
</dbReference>
<dbReference type="SUPFAM" id="SSF46689">
    <property type="entry name" value="Homeodomain-like"/>
    <property type="match status" value="1"/>
</dbReference>
<dbReference type="InterPro" id="IPR017970">
    <property type="entry name" value="Homeobox_CS"/>
</dbReference>
<comment type="subcellular location">
    <subcellularLocation>
        <location evidence="1 6 7">Nucleus</location>
    </subcellularLocation>
</comment>
<dbReference type="InterPro" id="IPR009057">
    <property type="entry name" value="Homeodomain-like_sf"/>
</dbReference>
<protein>
    <submittedName>
        <fullName evidence="10">Homeobox protein DLL like protein</fullName>
    </submittedName>
</protein>
<evidence type="ECO:0000256" key="7">
    <source>
        <dbReference type="RuleBase" id="RU000682"/>
    </source>
</evidence>
<evidence type="ECO:0000259" key="9">
    <source>
        <dbReference type="PROSITE" id="PS50071"/>
    </source>
</evidence>
<feature type="compositionally biased region" description="Low complexity" evidence="8">
    <location>
        <begin position="287"/>
        <end position="299"/>
    </location>
</feature>
<dbReference type="PROSITE" id="PS50071">
    <property type="entry name" value="HOMEOBOX_2"/>
    <property type="match status" value="1"/>
</dbReference>
<dbReference type="InterPro" id="IPR001356">
    <property type="entry name" value="HD"/>
</dbReference>
<dbReference type="PRINTS" id="PR00031">
    <property type="entry name" value="HTHREPRESSR"/>
</dbReference>
<dbReference type="Proteomes" id="UP000807504">
    <property type="component" value="Unassembled WGS sequence"/>
</dbReference>
<keyword evidence="5 6" id="KW-0539">Nucleus</keyword>
<dbReference type="InterPro" id="IPR050460">
    <property type="entry name" value="Distal-less_Homeobox_TF"/>
</dbReference>
<dbReference type="GO" id="GO:0005634">
    <property type="term" value="C:nucleus"/>
    <property type="evidence" value="ECO:0007669"/>
    <property type="project" value="UniProtKB-SubCell"/>
</dbReference>
<dbReference type="EMBL" id="JABXBU010000011">
    <property type="protein sequence ID" value="KAF8790346.1"/>
    <property type="molecule type" value="Genomic_DNA"/>
</dbReference>
<feature type="region of interest" description="Disordered" evidence="8">
    <location>
        <begin position="282"/>
        <end position="354"/>
    </location>
</feature>